<dbReference type="STRING" id="1379680.GCA_001612615_00985"/>
<dbReference type="Proteomes" id="UP000219565">
    <property type="component" value="Unassembled WGS sequence"/>
</dbReference>
<dbReference type="PRINTS" id="PR00778">
    <property type="entry name" value="HTHARSR"/>
</dbReference>
<dbReference type="CDD" id="cd00090">
    <property type="entry name" value="HTH_ARSR"/>
    <property type="match status" value="1"/>
</dbReference>
<dbReference type="SUPFAM" id="SSF46785">
    <property type="entry name" value="Winged helix' DNA-binding domain"/>
    <property type="match status" value="1"/>
</dbReference>
<protein>
    <submittedName>
        <fullName evidence="5">Helix-turn-helix domain-containing protein</fullName>
    </submittedName>
</protein>
<evidence type="ECO:0000313" key="5">
    <source>
        <dbReference type="EMBL" id="SNY89317.1"/>
    </source>
</evidence>
<reference evidence="5 6" key="1">
    <citation type="submission" date="2017-09" db="EMBL/GenBank/DDBJ databases">
        <authorList>
            <person name="Ehlers B."/>
            <person name="Leendertz F.H."/>
        </authorList>
    </citation>
    <scope>NUCLEOTIDE SEQUENCE [LARGE SCALE GENOMIC DNA]</scope>
    <source>
        <strain evidence="5 6">DSM 45537</strain>
    </source>
</reference>
<dbReference type="GO" id="GO:0003700">
    <property type="term" value="F:DNA-binding transcription factor activity"/>
    <property type="evidence" value="ECO:0007669"/>
    <property type="project" value="InterPro"/>
</dbReference>
<sequence>MAAAIADPVRREILEMLHSARLTAGEIAERFEISRPAVSRHLRVLRESGLVRDEPVGRQRFYALNAEPLAELAGWIARFEQPAGWAQRLDALETEIYRTRRERRQAPEDRTTRENTA</sequence>
<dbReference type="EMBL" id="OBEG01000008">
    <property type="protein sequence ID" value="SNY89317.1"/>
    <property type="molecule type" value="Genomic_DNA"/>
</dbReference>
<keyword evidence="6" id="KW-1185">Reference proteome</keyword>
<evidence type="ECO:0000256" key="1">
    <source>
        <dbReference type="ARBA" id="ARBA00023015"/>
    </source>
</evidence>
<dbReference type="Gene3D" id="1.10.10.10">
    <property type="entry name" value="Winged helix-like DNA-binding domain superfamily/Winged helix DNA-binding domain"/>
    <property type="match status" value="1"/>
</dbReference>
<dbReference type="GO" id="GO:0003677">
    <property type="term" value="F:DNA binding"/>
    <property type="evidence" value="ECO:0007669"/>
    <property type="project" value="UniProtKB-KW"/>
</dbReference>
<dbReference type="InterPro" id="IPR036390">
    <property type="entry name" value="WH_DNA-bd_sf"/>
</dbReference>
<dbReference type="InterPro" id="IPR001845">
    <property type="entry name" value="HTH_ArsR_DNA-bd_dom"/>
</dbReference>
<dbReference type="AlphaFoldDB" id="A0A285LYT3"/>
<feature type="domain" description="HTH arsR-type" evidence="4">
    <location>
        <begin position="1"/>
        <end position="84"/>
    </location>
</feature>
<dbReference type="InterPro" id="IPR011991">
    <property type="entry name" value="ArsR-like_HTH"/>
</dbReference>
<dbReference type="PROSITE" id="PS50987">
    <property type="entry name" value="HTH_ARSR_2"/>
    <property type="match status" value="1"/>
</dbReference>
<keyword evidence="3" id="KW-0804">Transcription</keyword>
<accession>A0A285LYT3</accession>
<proteinExistence type="predicted"/>
<dbReference type="InterPro" id="IPR051081">
    <property type="entry name" value="HTH_MetalResp_TranReg"/>
</dbReference>
<dbReference type="PANTHER" id="PTHR33154">
    <property type="entry name" value="TRANSCRIPTIONAL REGULATOR, ARSR FAMILY"/>
    <property type="match status" value="1"/>
</dbReference>
<evidence type="ECO:0000313" key="6">
    <source>
        <dbReference type="Proteomes" id="UP000219565"/>
    </source>
</evidence>
<dbReference type="NCBIfam" id="NF033788">
    <property type="entry name" value="HTH_metalloreg"/>
    <property type="match status" value="1"/>
</dbReference>
<keyword evidence="2" id="KW-0238">DNA-binding</keyword>
<dbReference type="PANTHER" id="PTHR33154:SF33">
    <property type="entry name" value="TRANSCRIPTIONAL REPRESSOR SDPR"/>
    <property type="match status" value="1"/>
</dbReference>
<gene>
    <name evidence="5" type="ORF">SAMN04244553_6325</name>
</gene>
<name>A0A285LYT3_9NOCA</name>
<evidence type="ECO:0000256" key="2">
    <source>
        <dbReference type="ARBA" id="ARBA00023125"/>
    </source>
</evidence>
<keyword evidence="1" id="KW-0805">Transcription regulation</keyword>
<dbReference type="Pfam" id="PF12840">
    <property type="entry name" value="HTH_20"/>
    <property type="match status" value="1"/>
</dbReference>
<evidence type="ECO:0000256" key="3">
    <source>
        <dbReference type="ARBA" id="ARBA00023163"/>
    </source>
</evidence>
<dbReference type="SMART" id="SM00418">
    <property type="entry name" value="HTH_ARSR"/>
    <property type="match status" value="1"/>
</dbReference>
<evidence type="ECO:0000259" key="4">
    <source>
        <dbReference type="PROSITE" id="PS50987"/>
    </source>
</evidence>
<organism evidence="5 6">
    <name type="scientific">Nocardia amikacinitolerans</name>
    <dbReference type="NCBI Taxonomy" id="756689"/>
    <lineage>
        <taxon>Bacteria</taxon>
        <taxon>Bacillati</taxon>
        <taxon>Actinomycetota</taxon>
        <taxon>Actinomycetes</taxon>
        <taxon>Mycobacteriales</taxon>
        <taxon>Nocardiaceae</taxon>
        <taxon>Nocardia</taxon>
    </lineage>
</organism>
<dbReference type="InterPro" id="IPR036388">
    <property type="entry name" value="WH-like_DNA-bd_sf"/>
</dbReference>